<dbReference type="PANTHER" id="PTHR38596">
    <property type="entry name" value="UPF0114 PROTEIN YQHA"/>
    <property type="match status" value="1"/>
</dbReference>
<accession>A0AB35MIX6</accession>
<comment type="subcellular location">
    <subcellularLocation>
        <location evidence="1 7">Cell membrane</location>
        <topology evidence="1 7">Multi-pass membrane protein</topology>
    </subcellularLocation>
</comment>
<evidence type="ECO:0000313" key="9">
    <source>
        <dbReference type="Proteomes" id="UP001172756"/>
    </source>
</evidence>
<comment type="similarity">
    <text evidence="2 7">Belongs to the UPF0114 family.</text>
</comment>
<dbReference type="NCBIfam" id="TIGR00645">
    <property type="entry name" value="HI0507"/>
    <property type="match status" value="1"/>
</dbReference>
<dbReference type="InterPro" id="IPR005134">
    <property type="entry name" value="UPF0114"/>
</dbReference>
<feature type="transmembrane region" description="Helical" evidence="7">
    <location>
        <begin position="60"/>
        <end position="83"/>
    </location>
</feature>
<name>A0AB35MIX6_9MICO</name>
<dbReference type="InterPro" id="IPR020761">
    <property type="entry name" value="UPF0114_bac"/>
</dbReference>
<evidence type="ECO:0000256" key="5">
    <source>
        <dbReference type="ARBA" id="ARBA00022989"/>
    </source>
</evidence>
<comment type="caution">
    <text evidence="8">The sequence shown here is derived from an EMBL/GenBank/DDBJ whole genome shotgun (WGS) entry which is preliminary data.</text>
</comment>
<evidence type="ECO:0000256" key="4">
    <source>
        <dbReference type="ARBA" id="ARBA00022692"/>
    </source>
</evidence>
<gene>
    <name evidence="8" type="ORF">QQ002_09430</name>
</gene>
<keyword evidence="5 7" id="KW-1133">Transmembrane helix</keyword>
<feature type="transmembrane region" description="Helical" evidence="7">
    <location>
        <begin position="115"/>
        <end position="134"/>
    </location>
</feature>
<evidence type="ECO:0000256" key="3">
    <source>
        <dbReference type="ARBA" id="ARBA00022475"/>
    </source>
</evidence>
<keyword evidence="3 7" id="KW-1003">Cell membrane</keyword>
<keyword evidence="6 7" id="KW-0472">Membrane</keyword>
<feature type="transmembrane region" description="Helical" evidence="7">
    <location>
        <begin position="146"/>
        <end position="166"/>
    </location>
</feature>
<keyword evidence="4 7" id="KW-0812">Transmembrane</keyword>
<dbReference type="PANTHER" id="PTHR38596:SF1">
    <property type="entry name" value="UPF0114 PROTEIN YQHA"/>
    <property type="match status" value="1"/>
</dbReference>
<dbReference type="EMBL" id="JAUHQB010000006">
    <property type="protein sequence ID" value="MDN4483755.1"/>
    <property type="molecule type" value="Genomic_DNA"/>
</dbReference>
<dbReference type="Pfam" id="PF03350">
    <property type="entry name" value="UPF0114"/>
    <property type="match status" value="1"/>
</dbReference>
<dbReference type="AlphaFoldDB" id="A0AB35MIX6"/>
<proteinExistence type="inferred from homology"/>
<organism evidence="8 9">
    <name type="scientific">Demequina lignilytica</name>
    <dbReference type="NCBI Taxonomy" id="3051663"/>
    <lineage>
        <taxon>Bacteria</taxon>
        <taxon>Bacillati</taxon>
        <taxon>Actinomycetota</taxon>
        <taxon>Actinomycetes</taxon>
        <taxon>Micrococcales</taxon>
        <taxon>Demequinaceae</taxon>
        <taxon>Demequina</taxon>
    </lineage>
</organism>
<evidence type="ECO:0000256" key="1">
    <source>
        <dbReference type="ARBA" id="ARBA00004651"/>
    </source>
</evidence>
<dbReference type="HAMAP" id="MF_00143">
    <property type="entry name" value="UPF0114"/>
    <property type="match status" value="1"/>
</dbReference>
<evidence type="ECO:0000313" key="8">
    <source>
        <dbReference type="EMBL" id="MDN4483755.1"/>
    </source>
</evidence>
<dbReference type="GO" id="GO:0005886">
    <property type="term" value="C:plasma membrane"/>
    <property type="evidence" value="ECO:0007669"/>
    <property type="project" value="UniProtKB-SubCell"/>
</dbReference>
<feature type="transmembrane region" description="Helical" evidence="7">
    <location>
        <begin position="21"/>
        <end position="40"/>
    </location>
</feature>
<reference evidence="8 9" key="1">
    <citation type="submission" date="2023-06" db="EMBL/GenBank/DDBJ databases">
        <title>SYSU T0a273.</title>
        <authorList>
            <person name="Gao L."/>
            <person name="Fang B.-Z."/>
            <person name="Li W.-J."/>
        </authorList>
    </citation>
    <scope>NUCLEOTIDE SEQUENCE [LARGE SCALE GENOMIC DNA]</scope>
    <source>
        <strain evidence="8 9">SYSU T0a273</strain>
    </source>
</reference>
<dbReference type="RefSeq" id="WP_301160509.1">
    <property type="nucleotide sequence ID" value="NZ_JAUHQB010000006.1"/>
</dbReference>
<sequence length="197" mass="21675">MSNPLEHALEKGLFATRWLLAPMYVGLVAGLGVVLVKFFLELWHLITEFSLESEADEITVAILSLIDIALLGNLIVIVIFAGYENFVSKMEAAEGNTDRPSWMGHVDFSGLKMKLIGSLVAISVILLLKDFVALDSKGGEADYTSIAWRIGLHFTFVLSGLLFAVMDYWGAKRQVLLATAHDAHPDVEDAELDRITP</sequence>
<evidence type="ECO:0000256" key="6">
    <source>
        <dbReference type="ARBA" id="ARBA00023136"/>
    </source>
</evidence>
<dbReference type="Proteomes" id="UP001172756">
    <property type="component" value="Unassembled WGS sequence"/>
</dbReference>
<protein>
    <recommendedName>
        <fullName evidence="7">UPF0114 protein QQ002_09430</fullName>
    </recommendedName>
</protein>
<evidence type="ECO:0000256" key="7">
    <source>
        <dbReference type="HAMAP-Rule" id="MF_00143"/>
    </source>
</evidence>
<evidence type="ECO:0000256" key="2">
    <source>
        <dbReference type="ARBA" id="ARBA00005774"/>
    </source>
</evidence>